<name>A0A2S9YEW3_9BACT</name>
<evidence type="ECO:0000313" key="3">
    <source>
        <dbReference type="Proteomes" id="UP000237968"/>
    </source>
</evidence>
<dbReference type="SUPFAM" id="SSF47240">
    <property type="entry name" value="Ferritin-like"/>
    <property type="match status" value="1"/>
</dbReference>
<evidence type="ECO:0008006" key="4">
    <source>
        <dbReference type="Google" id="ProtNLM"/>
    </source>
</evidence>
<accession>A0A2S9YEW3</accession>
<dbReference type="RefSeq" id="WP_106390834.1">
    <property type="nucleotide sequence ID" value="NZ_PVNK01000072.1"/>
</dbReference>
<comment type="caution">
    <text evidence="2">The sequence shown here is derived from an EMBL/GenBank/DDBJ whole genome shotgun (WGS) entry which is preliminary data.</text>
</comment>
<proteinExistence type="predicted"/>
<dbReference type="InterPro" id="IPR009078">
    <property type="entry name" value="Ferritin-like_SF"/>
</dbReference>
<dbReference type="InterPro" id="IPR007402">
    <property type="entry name" value="DUF455"/>
</dbReference>
<protein>
    <recommendedName>
        <fullName evidence="4">ATP-grasp domain-containing protein</fullName>
    </recommendedName>
</protein>
<dbReference type="PANTHER" id="PTHR42782:SF2">
    <property type="entry name" value="3-OXOACYL-[ACYL-CARRIER-PROTEIN] SYNTHASE-LIKE PROTEIN"/>
    <property type="match status" value="1"/>
</dbReference>
<feature type="region of interest" description="Disordered" evidence="1">
    <location>
        <begin position="24"/>
        <end position="52"/>
    </location>
</feature>
<dbReference type="EMBL" id="PVNK01000072">
    <property type="protein sequence ID" value="PRQ03664.1"/>
    <property type="molecule type" value="Genomic_DNA"/>
</dbReference>
<dbReference type="PANTHER" id="PTHR42782">
    <property type="entry name" value="SI:CH73-314G15.3"/>
    <property type="match status" value="1"/>
</dbReference>
<dbReference type="AlphaFoldDB" id="A0A2S9YEW3"/>
<reference evidence="2 3" key="1">
    <citation type="submission" date="2018-03" db="EMBL/GenBank/DDBJ databases">
        <title>Draft Genome Sequences of the Obligatory Marine Myxobacteria Enhygromyxa salina SWB005.</title>
        <authorList>
            <person name="Poehlein A."/>
            <person name="Moghaddam J.A."/>
            <person name="Harms H."/>
            <person name="Alanjari M."/>
            <person name="Koenig G.M."/>
            <person name="Daniel R."/>
            <person name="Schaeberle T.F."/>
        </authorList>
    </citation>
    <scope>NUCLEOTIDE SEQUENCE [LARGE SCALE GENOMIC DNA]</scope>
    <source>
        <strain evidence="2 3">SWB005</strain>
    </source>
</reference>
<feature type="compositionally biased region" description="Basic and acidic residues" evidence="1">
    <location>
        <begin position="24"/>
        <end position="35"/>
    </location>
</feature>
<evidence type="ECO:0000256" key="1">
    <source>
        <dbReference type="SAM" id="MobiDB-lite"/>
    </source>
</evidence>
<gene>
    <name evidence="2" type="ORF">ENSA5_13570</name>
</gene>
<keyword evidence="3" id="KW-1185">Reference proteome</keyword>
<dbReference type="CDD" id="cd00657">
    <property type="entry name" value="Ferritin_like"/>
    <property type="match status" value="1"/>
</dbReference>
<evidence type="ECO:0000313" key="2">
    <source>
        <dbReference type="EMBL" id="PRQ03664.1"/>
    </source>
</evidence>
<organism evidence="2 3">
    <name type="scientific">Enhygromyxa salina</name>
    <dbReference type="NCBI Taxonomy" id="215803"/>
    <lineage>
        <taxon>Bacteria</taxon>
        <taxon>Pseudomonadati</taxon>
        <taxon>Myxococcota</taxon>
        <taxon>Polyangia</taxon>
        <taxon>Nannocystales</taxon>
        <taxon>Nannocystaceae</taxon>
        <taxon>Enhygromyxa</taxon>
    </lineage>
</organism>
<dbReference type="Pfam" id="PF04305">
    <property type="entry name" value="DUF455"/>
    <property type="match status" value="1"/>
</dbReference>
<sequence length="686" mass="75483">MATRVRDFAERVLLGSTISDKLHDPGALRDVDPGPRWRGSAEPGRAPELSMSDHAEPFVRDVALADAGARGRALHFFANHELLALELMALALLRFVDAPPAFRRGLVATLRDEQRHLSMYLDRMRALGTELGDAALGGFFWRTMAELRDPAQFVAHMGLTFEQANLDYASHYLKIFEAHGDHETARVIEAVYEDEVRHVGFGLHWFERWRPDAPLLAAHGEALVAPVTLRRARGRGFDREGRRRAGFPDDYLEAIANLPSARGRPPTVHLFDPTTELELGHPQGFNPNAATRARVRDLETLPLLFARPDDVVLVRQRPREEFLTALRRAGVKLAEIVVADLDGPTIDARGLGALARVQPWGWTPRLARRLAPLRARASDDPVPPQGWPPELLAKARGVSVLRRLLPGERLSQVETIGVLAHEVGAVVDAIEQFRGAGYATVACKASWGTAGRGTIRVLAGPIPEPQRAWIRRTLARQGAIVVEPWLDRVCDLSLRLTIKSPGRARIDGVGRVLVDPRGQYLGAVIGRPTAGLPTDLARFLHGDGRDPKWLSEVWRRVADEVARELEASRYVGTVGVDALVHRVEDGSLRLRPVVELNPRVHMGHVAVHLERLVAKGSVGLWRILRRDQVRDDLPAIEMSAQGIRHGVLLTNDPALAEVVVGVLAVARTLAEAEALLGEATGGGPFF</sequence>
<dbReference type="SUPFAM" id="SSF56059">
    <property type="entry name" value="Glutathione synthetase ATP-binding domain-like"/>
    <property type="match status" value="1"/>
</dbReference>
<dbReference type="Proteomes" id="UP000237968">
    <property type="component" value="Unassembled WGS sequence"/>
</dbReference>
<dbReference type="OrthoDB" id="9778629at2"/>